<evidence type="ECO:0000313" key="2">
    <source>
        <dbReference type="EMBL" id="MDK2124368.1"/>
    </source>
</evidence>
<keyword evidence="3" id="KW-1185">Reference proteome</keyword>
<feature type="domain" description="HTH araC/xylS-type" evidence="1">
    <location>
        <begin position="192"/>
        <end position="268"/>
    </location>
</feature>
<protein>
    <submittedName>
        <fullName evidence="2">Helix-turn-helix domain-containing protein</fullName>
    </submittedName>
</protein>
<gene>
    <name evidence="2" type="ORF">PZA18_09925</name>
</gene>
<proteinExistence type="predicted"/>
<organism evidence="2 3">
    <name type="scientific">Parachitinimonas caeni</name>
    <dbReference type="NCBI Taxonomy" id="3031301"/>
    <lineage>
        <taxon>Bacteria</taxon>
        <taxon>Pseudomonadati</taxon>
        <taxon>Pseudomonadota</taxon>
        <taxon>Betaproteobacteria</taxon>
        <taxon>Neisseriales</taxon>
        <taxon>Chitinibacteraceae</taxon>
        <taxon>Parachitinimonas</taxon>
    </lineage>
</organism>
<dbReference type="Gene3D" id="1.10.10.60">
    <property type="entry name" value="Homeodomain-like"/>
    <property type="match status" value="1"/>
</dbReference>
<dbReference type="EMBL" id="JARRAF010000009">
    <property type="protein sequence ID" value="MDK2124368.1"/>
    <property type="molecule type" value="Genomic_DNA"/>
</dbReference>
<comment type="caution">
    <text evidence="2">The sequence shown here is derived from an EMBL/GenBank/DDBJ whole genome shotgun (WGS) entry which is preliminary data.</text>
</comment>
<dbReference type="Pfam" id="PF12833">
    <property type="entry name" value="HTH_18"/>
    <property type="match status" value="1"/>
</dbReference>
<evidence type="ECO:0000259" key="1">
    <source>
        <dbReference type="PROSITE" id="PS01124"/>
    </source>
</evidence>
<reference evidence="2" key="1">
    <citation type="submission" date="2023-03" db="EMBL/GenBank/DDBJ databases">
        <title>Chitinimonas shenzhenensis gen. nov., sp. nov., a novel member of family Burkholderiaceae isolated from activated sludge collected in Shen Zhen, China.</title>
        <authorList>
            <person name="Wang X."/>
        </authorList>
    </citation>
    <scope>NUCLEOTIDE SEQUENCE</scope>
    <source>
        <strain evidence="2">DQS-5</strain>
    </source>
</reference>
<accession>A0ABT7DWC6</accession>
<dbReference type="Proteomes" id="UP001172778">
    <property type="component" value="Unassembled WGS sequence"/>
</dbReference>
<dbReference type="InterPro" id="IPR018060">
    <property type="entry name" value="HTH_AraC"/>
</dbReference>
<name>A0ABT7DWC6_9NEIS</name>
<evidence type="ECO:0000313" key="3">
    <source>
        <dbReference type="Proteomes" id="UP001172778"/>
    </source>
</evidence>
<dbReference type="SMART" id="SM00342">
    <property type="entry name" value="HTH_ARAC"/>
    <property type="match status" value="1"/>
</dbReference>
<dbReference type="PROSITE" id="PS51257">
    <property type="entry name" value="PROKAR_LIPOPROTEIN"/>
    <property type="match status" value="1"/>
</dbReference>
<sequence length="289" mass="31941">MPRPLAALHTPSFALGACLIAAIERDTRGCPLSDAERFNYYPATPMAMISWVFSGQLHLVEDSSPDAAPVLGPALPRLTLSGPQRRPTTSWSPGPVHALSAGFYPEALSRLIGRSIEPYLDQTVPLQSVADPTFISHCQAVLDTGSQAPFTTLQRVLDTLWQEPGCATQPPHLGDWLRALSTRAAHSHGGKSLRQLQRRIRDWTGQSYRDLQLYVRAEAAFVRRQEMADAGPLDLASLAADAGFADQSHMGREIRRITGLSPARFGEHLAHDEAFWYYRLIADELRSHR</sequence>
<dbReference type="RefSeq" id="WP_284100679.1">
    <property type="nucleotide sequence ID" value="NZ_JARRAF010000009.1"/>
</dbReference>
<dbReference type="PROSITE" id="PS01124">
    <property type="entry name" value="HTH_ARAC_FAMILY_2"/>
    <property type="match status" value="1"/>
</dbReference>